<evidence type="ECO:0000256" key="1">
    <source>
        <dbReference type="SAM" id="Phobius"/>
    </source>
</evidence>
<feature type="transmembrane region" description="Helical" evidence="1">
    <location>
        <begin position="12"/>
        <end position="34"/>
    </location>
</feature>
<organism evidence="2 3">
    <name type="scientific">Bradyrhizobium erythrophlei</name>
    <dbReference type="NCBI Taxonomy" id="1437360"/>
    <lineage>
        <taxon>Bacteria</taxon>
        <taxon>Pseudomonadati</taxon>
        <taxon>Pseudomonadota</taxon>
        <taxon>Alphaproteobacteria</taxon>
        <taxon>Hyphomicrobiales</taxon>
        <taxon>Nitrobacteraceae</taxon>
        <taxon>Bradyrhizobium</taxon>
    </lineage>
</organism>
<dbReference type="RefSeq" id="WP_079602544.1">
    <property type="nucleotide sequence ID" value="NZ_LT670817.1"/>
</dbReference>
<protein>
    <submittedName>
        <fullName evidence="2">Uncharacterized protein</fullName>
    </submittedName>
</protein>
<gene>
    <name evidence="2" type="ORF">SAMN05443248_3565</name>
</gene>
<keyword evidence="1" id="KW-0472">Membrane</keyword>
<keyword evidence="1" id="KW-0812">Transmembrane</keyword>
<keyword evidence="1" id="KW-1133">Transmembrane helix</keyword>
<name>A0A1M5PYL6_9BRAD</name>
<reference evidence="2 3" key="1">
    <citation type="submission" date="2016-11" db="EMBL/GenBank/DDBJ databases">
        <authorList>
            <person name="Jaros S."/>
            <person name="Januszkiewicz K."/>
            <person name="Wedrychowicz H."/>
        </authorList>
    </citation>
    <scope>NUCLEOTIDE SEQUENCE [LARGE SCALE GENOMIC DNA]</scope>
    <source>
        <strain evidence="2 3">GAS138</strain>
    </source>
</reference>
<dbReference type="OrthoDB" id="8117504at2"/>
<proteinExistence type="predicted"/>
<dbReference type="AlphaFoldDB" id="A0A1M5PYL6"/>
<accession>A0A1M5PYL6</accession>
<evidence type="ECO:0000313" key="2">
    <source>
        <dbReference type="EMBL" id="SHH06772.1"/>
    </source>
</evidence>
<dbReference type="EMBL" id="LT670817">
    <property type="protein sequence ID" value="SHH06772.1"/>
    <property type="molecule type" value="Genomic_DNA"/>
</dbReference>
<evidence type="ECO:0000313" key="3">
    <source>
        <dbReference type="Proteomes" id="UP000189796"/>
    </source>
</evidence>
<sequence>MTAPSTIDVINIEGLVGLFGPTVAAVGLILTVWWRMDAKIESAAEKAHDTEKALADFKLKVAEEYASWETVKSIETRLTERMDGLAEQVMKMPDAIVDRIMKYLIKQ</sequence>
<dbReference type="Proteomes" id="UP000189796">
    <property type="component" value="Chromosome I"/>
</dbReference>